<dbReference type="OrthoDB" id="413313at2759"/>
<comment type="caution">
    <text evidence="2">The sequence shown here is derived from an EMBL/GenBank/DDBJ whole genome shotgun (WGS) entry which is preliminary data.</text>
</comment>
<dbReference type="PANTHER" id="PTHR10974">
    <property type="entry name" value="FI08016P-RELATED"/>
    <property type="match status" value="1"/>
</dbReference>
<name>A0A8S9XJX8_APOLU</name>
<evidence type="ECO:0008006" key="4">
    <source>
        <dbReference type="Google" id="ProtNLM"/>
    </source>
</evidence>
<feature type="chain" id="PRO_5035720709" description="Sulfatase N-terminal domain-containing protein" evidence="1">
    <location>
        <begin position="21"/>
        <end position="552"/>
    </location>
</feature>
<dbReference type="EMBL" id="WIXP02000006">
    <property type="protein sequence ID" value="KAF6208899.1"/>
    <property type="molecule type" value="Genomic_DNA"/>
</dbReference>
<proteinExistence type="predicted"/>
<dbReference type="InterPro" id="IPR017850">
    <property type="entry name" value="Alkaline_phosphatase_core_sf"/>
</dbReference>
<evidence type="ECO:0000256" key="1">
    <source>
        <dbReference type="SAM" id="SignalP"/>
    </source>
</evidence>
<dbReference type="Gene3D" id="3.40.720.10">
    <property type="entry name" value="Alkaline Phosphatase, subunit A"/>
    <property type="match status" value="1"/>
</dbReference>
<dbReference type="InterPro" id="IPR004245">
    <property type="entry name" value="DUF229"/>
</dbReference>
<gene>
    <name evidence="2" type="ORF">GE061_014641</name>
</gene>
<accession>A0A8S9XJX8</accession>
<protein>
    <recommendedName>
        <fullName evidence="4">Sulfatase N-terminal domain-containing protein</fullName>
    </recommendedName>
</protein>
<dbReference type="FunFam" id="3.40.720.10:FF:000017">
    <property type="entry name" value="Predicted protein"/>
    <property type="match status" value="1"/>
</dbReference>
<feature type="signal peptide" evidence="1">
    <location>
        <begin position="1"/>
        <end position="20"/>
    </location>
</feature>
<dbReference type="PANTHER" id="PTHR10974:SF9">
    <property type="entry name" value="DUF229 DOMAIN CONTAINING PROTEIN-RELATED"/>
    <property type="match status" value="1"/>
</dbReference>
<dbReference type="CDD" id="cd16021">
    <property type="entry name" value="ALP_like"/>
    <property type="match status" value="1"/>
</dbReference>
<keyword evidence="1" id="KW-0732">Signal</keyword>
<keyword evidence="3" id="KW-1185">Reference proteome</keyword>
<dbReference type="AlphaFoldDB" id="A0A8S9XJX8"/>
<dbReference type="Proteomes" id="UP000466442">
    <property type="component" value="Unassembled WGS sequence"/>
</dbReference>
<reference evidence="2" key="1">
    <citation type="journal article" date="2021" name="Mol. Ecol. Resour.">
        <title>Apolygus lucorum genome provides insights into omnivorousness and mesophyll feeding.</title>
        <authorList>
            <person name="Liu Y."/>
            <person name="Liu H."/>
            <person name="Wang H."/>
            <person name="Huang T."/>
            <person name="Liu B."/>
            <person name="Yang B."/>
            <person name="Yin L."/>
            <person name="Li B."/>
            <person name="Zhang Y."/>
            <person name="Zhang S."/>
            <person name="Jiang F."/>
            <person name="Zhang X."/>
            <person name="Ren Y."/>
            <person name="Wang B."/>
            <person name="Wang S."/>
            <person name="Lu Y."/>
            <person name="Wu K."/>
            <person name="Fan W."/>
            <person name="Wang G."/>
        </authorList>
    </citation>
    <scope>NUCLEOTIDE SEQUENCE</scope>
    <source>
        <strain evidence="2">12Hb</strain>
    </source>
</reference>
<dbReference type="SUPFAM" id="SSF53649">
    <property type="entry name" value="Alkaline phosphatase-like"/>
    <property type="match status" value="1"/>
</dbReference>
<evidence type="ECO:0000313" key="2">
    <source>
        <dbReference type="EMBL" id="KAF6208899.1"/>
    </source>
</evidence>
<sequence>MWTISFVAVLLINFAERLEATGGKSYSVYSPSCHMLDPDPFDESIAKFVEKREPTSCASKPPLTSVSEVSRSHTLHLHRENFHHYSPEGDSIWCVYDLIRRYKDNAKEPNFIMDTNYLNSSTYGISYPLERDVTFIDDTEFVKVDCFQSEYGKIKLIYVNMHAFIGFKEEVGRKISFNIENQSKIGKMGVMIIGFDSMSRSSLRRNMPNTVQLLKMMGWYSLEGYNKIEDNTFPNLIAILSGKSIQQLIDTCWPSQYVFLDQCPFIWKNFSNKDYITAYAEDNSGVSTFNCLKRGFSESPTDYYLRPFVLAADELVRNGSCVGPIKAAHHIFNYSIDFARCFQNQPTFSLFWLNSFSHNDANEPSTMDDEVVSYFKRLADSGIFKTTMVIFLSDHGLRTGLIRETYVGHVEDRQPFIYLWVPESFKIDNPEKISSLERNTYKLTSPYDVHLTLVDVLGENSTAEGCPGCQSLFEPVPWNRSCLDAGITEHWCACNEYEDVLVDFRTQWVQDLAKAVVDQINYHIIGSIKVCVKLNLKSDTFGETENIRAVPK</sequence>
<evidence type="ECO:0000313" key="3">
    <source>
        <dbReference type="Proteomes" id="UP000466442"/>
    </source>
</evidence>
<dbReference type="Pfam" id="PF02995">
    <property type="entry name" value="DUF229"/>
    <property type="match status" value="1"/>
</dbReference>
<organism evidence="2 3">
    <name type="scientific">Apolygus lucorum</name>
    <name type="common">Small green plant bug</name>
    <name type="synonym">Lygocoris lucorum</name>
    <dbReference type="NCBI Taxonomy" id="248454"/>
    <lineage>
        <taxon>Eukaryota</taxon>
        <taxon>Metazoa</taxon>
        <taxon>Ecdysozoa</taxon>
        <taxon>Arthropoda</taxon>
        <taxon>Hexapoda</taxon>
        <taxon>Insecta</taxon>
        <taxon>Pterygota</taxon>
        <taxon>Neoptera</taxon>
        <taxon>Paraneoptera</taxon>
        <taxon>Hemiptera</taxon>
        <taxon>Heteroptera</taxon>
        <taxon>Panheteroptera</taxon>
        <taxon>Cimicomorpha</taxon>
        <taxon>Miridae</taxon>
        <taxon>Mirini</taxon>
        <taxon>Apolygus</taxon>
    </lineage>
</organism>
<dbReference type="GO" id="GO:0005615">
    <property type="term" value="C:extracellular space"/>
    <property type="evidence" value="ECO:0007669"/>
    <property type="project" value="TreeGrafter"/>
</dbReference>